<dbReference type="PANTHER" id="PTHR11487:SF0">
    <property type="entry name" value="S-ACYL FATTY ACID SYNTHASE THIOESTERASE, MEDIUM CHAIN"/>
    <property type="match status" value="1"/>
</dbReference>
<name>A0A222WIQ3_9BACL</name>
<dbReference type="OrthoDB" id="2213423at2"/>
<dbReference type="STRING" id="172713.GCA_001705305_05524"/>
<dbReference type="Proteomes" id="UP000214666">
    <property type="component" value="Chromosome"/>
</dbReference>
<dbReference type="GO" id="GO:0016787">
    <property type="term" value="F:hydrolase activity"/>
    <property type="evidence" value="ECO:0007669"/>
    <property type="project" value="UniProtKB-KW"/>
</dbReference>
<reference evidence="4 5" key="1">
    <citation type="submission" date="2017-03" db="EMBL/GenBank/DDBJ databases">
        <title>Complete genome sequence of Paenibacillus Kribbensis producing bioflocculants.</title>
        <authorList>
            <person name="Lee H.-G."/>
            <person name="Oh H.-M."/>
        </authorList>
    </citation>
    <scope>NUCLEOTIDE SEQUENCE [LARGE SCALE GENOMIC DNA]</scope>
    <source>
        <strain evidence="4 5">AM49</strain>
    </source>
</reference>
<evidence type="ECO:0000313" key="4">
    <source>
        <dbReference type="EMBL" id="ASR45864.1"/>
    </source>
</evidence>
<dbReference type="PANTHER" id="PTHR11487">
    <property type="entry name" value="THIOESTERASE"/>
    <property type="match status" value="1"/>
</dbReference>
<dbReference type="InterPro" id="IPR020802">
    <property type="entry name" value="TesA-like"/>
</dbReference>
<dbReference type="EMBL" id="CP020028">
    <property type="protein sequence ID" value="ASR45864.1"/>
    <property type="molecule type" value="Genomic_DNA"/>
</dbReference>
<dbReference type="SUPFAM" id="SSF53474">
    <property type="entry name" value="alpha/beta-Hydrolases"/>
    <property type="match status" value="1"/>
</dbReference>
<dbReference type="AlphaFoldDB" id="A0A222WIQ3"/>
<accession>A0A222WIQ3</accession>
<evidence type="ECO:0000259" key="3">
    <source>
        <dbReference type="SMART" id="SM00824"/>
    </source>
</evidence>
<evidence type="ECO:0000313" key="5">
    <source>
        <dbReference type="Proteomes" id="UP000214666"/>
    </source>
</evidence>
<dbReference type="Gene3D" id="3.40.50.1820">
    <property type="entry name" value="alpha/beta hydrolase"/>
    <property type="match status" value="1"/>
</dbReference>
<proteinExistence type="inferred from homology"/>
<dbReference type="InterPro" id="IPR001031">
    <property type="entry name" value="Thioesterase"/>
</dbReference>
<dbReference type="InterPro" id="IPR012223">
    <property type="entry name" value="TEII"/>
</dbReference>
<dbReference type="GO" id="GO:0008610">
    <property type="term" value="P:lipid biosynthetic process"/>
    <property type="evidence" value="ECO:0007669"/>
    <property type="project" value="TreeGrafter"/>
</dbReference>
<dbReference type="KEGG" id="pkb:B4V02_03705"/>
<keyword evidence="5" id="KW-1185">Reference proteome</keyword>
<evidence type="ECO:0000256" key="2">
    <source>
        <dbReference type="ARBA" id="ARBA00022801"/>
    </source>
</evidence>
<protein>
    <submittedName>
        <fullName evidence="4">Thioesterase</fullName>
    </submittedName>
</protein>
<organism evidence="4 5">
    <name type="scientific">Paenibacillus kribbensis</name>
    <dbReference type="NCBI Taxonomy" id="172713"/>
    <lineage>
        <taxon>Bacteria</taxon>
        <taxon>Bacillati</taxon>
        <taxon>Bacillota</taxon>
        <taxon>Bacilli</taxon>
        <taxon>Bacillales</taxon>
        <taxon>Paenibacillaceae</taxon>
        <taxon>Paenibacillus</taxon>
    </lineage>
</organism>
<evidence type="ECO:0000256" key="1">
    <source>
        <dbReference type="ARBA" id="ARBA00007169"/>
    </source>
</evidence>
<dbReference type="RefSeq" id="WP_094153783.1">
    <property type="nucleotide sequence ID" value="NZ_CP020028.1"/>
</dbReference>
<dbReference type="SMART" id="SM00824">
    <property type="entry name" value="PKS_TE"/>
    <property type="match status" value="1"/>
</dbReference>
<dbReference type="Pfam" id="PF00975">
    <property type="entry name" value="Thioesterase"/>
    <property type="match status" value="1"/>
</dbReference>
<feature type="domain" description="Thioesterase TesA-like" evidence="3">
    <location>
        <begin position="18"/>
        <end position="235"/>
    </location>
</feature>
<gene>
    <name evidence="4" type="ORF">B4V02_03705</name>
</gene>
<comment type="similarity">
    <text evidence="1">Belongs to the thioesterase family.</text>
</comment>
<sequence length="242" mass="27108">MNDLIKRFGKPSDHTHFICFPFAGGYSAAFRPLHDSLQDQFEVLAAEPPGHGSNRLPLVDDLERLVSMYEAALLPQLHKPFILFGHSMGGIVAFRLAQILESKGLFPEAVIVSAVQPPDIKRPIRSQMEDDAFANYVIGLNGIPPELANNREMLEFFLPPFRSDFKALETFQPSDMTPLQSEMHIFNGNEDEACVRDADGWARWGEKVAFHRFPGGHMYLLSETEQVSDAIRSIFTSASTLT</sequence>
<dbReference type="InterPro" id="IPR029058">
    <property type="entry name" value="AB_hydrolase_fold"/>
</dbReference>
<keyword evidence="2" id="KW-0378">Hydrolase</keyword>